<dbReference type="AlphaFoldDB" id="A0A0C9SKD4"/>
<protein>
    <submittedName>
        <fullName evidence="1">Uncharacterized protein</fullName>
    </submittedName>
</protein>
<dbReference type="Proteomes" id="UP000053263">
    <property type="component" value="Unassembled WGS sequence"/>
</dbReference>
<evidence type="ECO:0000313" key="2">
    <source>
        <dbReference type="Proteomes" id="UP000053263"/>
    </source>
</evidence>
<dbReference type="EMBL" id="KN832576">
    <property type="protein sequence ID" value="KII83541.1"/>
    <property type="molecule type" value="Genomic_DNA"/>
</dbReference>
<accession>A0A0C9SKD4</accession>
<gene>
    <name evidence="1" type="ORF">PLICRDRAFT_47180</name>
</gene>
<keyword evidence="2" id="KW-1185">Reference proteome</keyword>
<organism evidence="1 2">
    <name type="scientific">Plicaturopsis crispa FD-325 SS-3</name>
    <dbReference type="NCBI Taxonomy" id="944288"/>
    <lineage>
        <taxon>Eukaryota</taxon>
        <taxon>Fungi</taxon>
        <taxon>Dikarya</taxon>
        <taxon>Basidiomycota</taxon>
        <taxon>Agaricomycotina</taxon>
        <taxon>Agaricomycetes</taxon>
        <taxon>Agaricomycetidae</taxon>
        <taxon>Amylocorticiales</taxon>
        <taxon>Amylocorticiaceae</taxon>
        <taxon>Plicatura</taxon>
        <taxon>Plicaturopsis crispa</taxon>
    </lineage>
</organism>
<feature type="non-terminal residue" evidence="1">
    <location>
        <position position="1"/>
    </location>
</feature>
<feature type="non-terminal residue" evidence="1">
    <location>
        <position position="59"/>
    </location>
</feature>
<reference evidence="1 2" key="1">
    <citation type="submission" date="2014-06" db="EMBL/GenBank/DDBJ databases">
        <title>Evolutionary Origins and Diversification of the Mycorrhizal Mutualists.</title>
        <authorList>
            <consortium name="DOE Joint Genome Institute"/>
            <consortium name="Mycorrhizal Genomics Consortium"/>
            <person name="Kohler A."/>
            <person name="Kuo A."/>
            <person name="Nagy L.G."/>
            <person name="Floudas D."/>
            <person name="Copeland A."/>
            <person name="Barry K.W."/>
            <person name="Cichocki N."/>
            <person name="Veneault-Fourrey C."/>
            <person name="LaButti K."/>
            <person name="Lindquist E.A."/>
            <person name="Lipzen A."/>
            <person name="Lundell T."/>
            <person name="Morin E."/>
            <person name="Murat C."/>
            <person name="Riley R."/>
            <person name="Ohm R."/>
            <person name="Sun H."/>
            <person name="Tunlid A."/>
            <person name="Henrissat B."/>
            <person name="Grigoriev I.V."/>
            <person name="Hibbett D.S."/>
            <person name="Martin F."/>
        </authorList>
    </citation>
    <scope>NUCLEOTIDE SEQUENCE [LARGE SCALE GENOMIC DNA]</scope>
    <source>
        <strain evidence="1 2">FD-325 SS-3</strain>
    </source>
</reference>
<proteinExistence type="predicted"/>
<name>A0A0C9SKD4_PLICR</name>
<evidence type="ECO:0000313" key="1">
    <source>
        <dbReference type="EMBL" id="KII83541.1"/>
    </source>
</evidence>
<dbReference type="HOGENOM" id="CLU_2967426_0_0_1"/>
<sequence>KRCNAIDLALRRAQRILGHFYFDSDDSTRPIENTEHSDACSVRGHRQGPESKVCTYSIP</sequence>